<dbReference type="PANTHER" id="PTHR31465:SF9">
    <property type="entry name" value="SPHINGOID LONG-CHAIN BASE TRANSPORTER RSB1"/>
    <property type="match status" value="1"/>
</dbReference>
<feature type="transmembrane region" description="Helical" evidence="5">
    <location>
        <begin position="191"/>
        <end position="211"/>
    </location>
</feature>
<evidence type="ECO:0000256" key="3">
    <source>
        <dbReference type="ARBA" id="ARBA00022989"/>
    </source>
</evidence>
<sequence length="276" mass="29970">MSAPVAVCDPRVGGYGYIPSLAAGIVFPILFGLLTLYSLYLSFRKRLWYLTISIGGLLEFLGWIARAVAHTAVCSSDMFIMQITCLIVGPVFWSATLYVILGVLITHAPERSVLPGKLYLIIFSCIDLLSLILQAAGGGIAAGAQTIDVQDRGTNIMVAGVFVQIAGMTAFVVLGLIFISRVWSQRHAYGIRNSVLLVVVTSSLLIFLRNIYRCVELLEGWTGHLNVTEGFIIGLDAVPMVLCLTTLCFLGHHDQDGLLDRGLPSEEKHEHSSISS</sequence>
<evidence type="ECO:0000256" key="5">
    <source>
        <dbReference type="SAM" id="Phobius"/>
    </source>
</evidence>
<name>R4XGY8_TAPDE</name>
<feature type="transmembrane region" description="Helical" evidence="5">
    <location>
        <begin position="47"/>
        <end position="67"/>
    </location>
</feature>
<feature type="transmembrane region" description="Helical" evidence="5">
    <location>
        <begin position="118"/>
        <end position="144"/>
    </location>
</feature>
<dbReference type="InterPro" id="IPR007568">
    <property type="entry name" value="RTA1"/>
</dbReference>
<feature type="transmembrane region" description="Helical" evidence="5">
    <location>
        <begin position="20"/>
        <end position="40"/>
    </location>
</feature>
<dbReference type="OrthoDB" id="4521223at2759"/>
<dbReference type="EMBL" id="CAHR02000009">
    <property type="protein sequence ID" value="CCG85148.1"/>
    <property type="molecule type" value="Genomic_DNA"/>
</dbReference>
<dbReference type="eggNOG" id="ENOG502S1TC">
    <property type="taxonomic scope" value="Eukaryota"/>
</dbReference>
<gene>
    <name evidence="6" type="ORF">TAPDE_000308</name>
</gene>
<evidence type="ECO:0000313" key="7">
    <source>
        <dbReference type="Proteomes" id="UP000013776"/>
    </source>
</evidence>
<evidence type="ECO:0000256" key="4">
    <source>
        <dbReference type="ARBA" id="ARBA00023136"/>
    </source>
</evidence>
<reference evidence="6 7" key="1">
    <citation type="journal article" date="2013" name="MBio">
        <title>Genome sequencing of the plant pathogen Taphrina deformans, the causal agent of peach leaf curl.</title>
        <authorList>
            <person name="Cisse O.H."/>
            <person name="Almeida J.M.G.C.F."/>
            <person name="Fonseca A."/>
            <person name="Kumar A.A."/>
            <person name="Salojaervi J."/>
            <person name="Overmyer K."/>
            <person name="Hauser P.M."/>
            <person name="Pagni M."/>
        </authorList>
    </citation>
    <scope>NUCLEOTIDE SEQUENCE [LARGE SCALE GENOMIC DNA]</scope>
    <source>
        <strain evidence="7">PYCC 5710 / ATCC 11124 / CBS 356.35 / IMI 108563 / JCM 9778 / NBRC 8474</strain>
    </source>
</reference>
<protein>
    <submittedName>
        <fullName evidence="6">RTA1 domain protein</fullName>
    </submittedName>
</protein>
<evidence type="ECO:0000313" key="6">
    <source>
        <dbReference type="EMBL" id="CCG85148.1"/>
    </source>
</evidence>
<feature type="transmembrane region" description="Helical" evidence="5">
    <location>
        <begin position="79"/>
        <end position="106"/>
    </location>
</feature>
<proteinExistence type="predicted"/>
<dbReference type="AlphaFoldDB" id="R4XGY8"/>
<dbReference type="STRING" id="1097556.R4XGY8"/>
<dbReference type="VEuPathDB" id="FungiDB:TAPDE_000308"/>
<dbReference type="Proteomes" id="UP000013776">
    <property type="component" value="Unassembled WGS sequence"/>
</dbReference>
<organism evidence="6 7">
    <name type="scientific">Taphrina deformans (strain PYCC 5710 / ATCC 11124 / CBS 356.35 / IMI 108563 / JCM 9778 / NBRC 8474)</name>
    <name type="common">Peach leaf curl fungus</name>
    <name type="synonym">Lalaria deformans</name>
    <dbReference type="NCBI Taxonomy" id="1097556"/>
    <lineage>
        <taxon>Eukaryota</taxon>
        <taxon>Fungi</taxon>
        <taxon>Dikarya</taxon>
        <taxon>Ascomycota</taxon>
        <taxon>Taphrinomycotina</taxon>
        <taxon>Taphrinomycetes</taxon>
        <taxon>Taphrinales</taxon>
        <taxon>Taphrinaceae</taxon>
        <taxon>Taphrina</taxon>
    </lineage>
</organism>
<evidence type="ECO:0000256" key="1">
    <source>
        <dbReference type="ARBA" id="ARBA00004141"/>
    </source>
</evidence>
<comment type="caution">
    <text evidence="6">The sequence shown here is derived from an EMBL/GenBank/DDBJ whole genome shotgun (WGS) entry which is preliminary data.</text>
</comment>
<accession>R4XGY8</accession>
<dbReference type="Pfam" id="PF04479">
    <property type="entry name" value="RTA1"/>
    <property type="match status" value="1"/>
</dbReference>
<keyword evidence="2 5" id="KW-0812">Transmembrane</keyword>
<keyword evidence="7" id="KW-1185">Reference proteome</keyword>
<comment type="subcellular location">
    <subcellularLocation>
        <location evidence="1">Membrane</location>
        <topology evidence="1">Multi-pass membrane protein</topology>
    </subcellularLocation>
</comment>
<keyword evidence="3 5" id="KW-1133">Transmembrane helix</keyword>
<feature type="transmembrane region" description="Helical" evidence="5">
    <location>
        <begin position="156"/>
        <end position="179"/>
    </location>
</feature>
<keyword evidence="4 5" id="KW-0472">Membrane</keyword>
<dbReference type="PANTHER" id="PTHR31465">
    <property type="entry name" value="PROTEIN RTA1-RELATED"/>
    <property type="match status" value="1"/>
</dbReference>
<feature type="transmembrane region" description="Helical" evidence="5">
    <location>
        <begin position="231"/>
        <end position="251"/>
    </location>
</feature>
<evidence type="ECO:0000256" key="2">
    <source>
        <dbReference type="ARBA" id="ARBA00022692"/>
    </source>
</evidence>
<dbReference type="GO" id="GO:0005886">
    <property type="term" value="C:plasma membrane"/>
    <property type="evidence" value="ECO:0007669"/>
    <property type="project" value="TreeGrafter"/>
</dbReference>
<dbReference type="GO" id="GO:0000324">
    <property type="term" value="C:fungal-type vacuole"/>
    <property type="evidence" value="ECO:0007669"/>
    <property type="project" value="TreeGrafter"/>
</dbReference>